<feature type="transmembrane region" description="Helical" evidence="5">
    <location>
        <begin position="199"/>
        <end position="219"/>
    </location>
</feature>
<organism evidence="6 7">
    <name type="scientific">Bdellovibrio bacteriovorus</name>
    <dbReference type="NCBI Taxonomy" id="959"/>
    <lineage>
        <taxon>Bacteria</taxon>
        <taxon>Pseudomonadati</taxon>
        <taxon>Bdellovibrionota</taxon>
        <taxon>Bdellovibrionia</taxon>
        <taxon>Bdellovibrionales</taxon>
        <taxon>Pseudobdellovibrionaceae</taxon>
        <taxon>Bdellovibrio</taxon>
    </lineage>
</organism>
<sequence length="283" mass="31939">MPLNTTNRVPVSLSMTKKMDGFQHNVLIESLACLRIKRKDLNMSSILTSLQQSLRALARPRMALLIFLPPVLSFVFLFALFVSFWAGWISGLTGFFSSLTAVNWMTTLTGLTDFAYWCSVVFLILLFIPMVFLFAVLMTSLFVMPIVLKWVGDVDFRGLQKKKGGSLLGSIWNTLSATVTFVILFVVTLPLWFLPGLQIVVPLILASWLNKKVFLYDVLQDYASKEERQLIEQKSSKDLYGLGLLLGLLSYIPLAFFFVPVLLALSYTYYCLNALQSLRKGES</sequence>
<dbReference type="EMBL" id="LUKF01000020">
    <property type="protein sequence ID" value="KYG60477.1"/>
    <property type="molecule type" value="Genomic_DNA"/>
</dbReference>
<protein>
    <recommendedName>
        <fullName evidence="8">Transmembrane protein</fullName>
    </recommendedName>
</protein>
<proteinExistence type="predicted"/>
<keyword evidence="3 5" id="KW-1133">Transmembrane helix</keyword>
<evidence type="ECO:0000256" key="4">
    <source>
        <dbReference type="ARBA" id="ARBA00023136"/>
    </source>
</evidence>
<evidence type="ECO:0000256" key="3">
    <source>
        <dbReference type="ARBA" id="ARBA00022989"/>
    </source>
</evidence>
<evidence type="ECO:0000256" key="5">
    <source>
        <dbReference type="SAM" id="Phobius"/>
    </source>
</evidence>
<feature type="transmembrane region" description="Helical" evidence="5">
    <location>
        <begin position="62"/>
        <end position="88"/>
    </location>
</feature>
<dbReference type="Proteomes" id="UP000075391">
    <property type="component" value="Unassembled WGS sequence"/>
</dbReference>
<keyword evidence="2 5" id="KW-0812">Transmembrane</keyword>
<feature type="transmembrane region" description="Helical" evidence="5">
    <location>
        <begin position="114"/>
        <end position="147"/>
    </location>
</feature>
<comment type="subcellular location">
    <subcellularLocation>
        <location evidence="1">Membrane</location>
        <topology evidence="1">Multi-pass membrane protein</topology>
    </subcellularLocation>
</comment>
<dbReference type="OrthoDB" id="5295525at2"/>
<comment type="caution">
    <text evidence="6">The sequence shown here is derived from an EMBL/GenBank/DDBJ whole genome shotgun (WGS) entry which is preliminary data.</text>
</comment>
<keyword evidence="4 5" id="KW-0472">Membrane</keyword>
<dbReference type="InterPro" id="IPR059112">
    <property type="entry name" value="CysZ/EI24"/>
</dbReference>
<evidence type="ECO:0000313" key="7">
    <source>
        <dbReference type="Proteomes" id="UP000075391"/>
    </source>
</evidence>
<evidence type="ECO:0000313" key="6">
    <source>
        <dbReference type="EMBL" id="KYG60477.1"/>
    </source>
</evidence>
<reference evidence="6 7" key="1">
    <citation type="submission" date="2016-03" db="EMBL/GenBank/DDBJ databases">
        <authorList>
            <person name="Ploux O."/>
        </authorList>
    </citation>
    <scope>NUCLEOTIDE SEQUENCE [LARGE SCALE GENOMIC DNA]</scope>
    <source>
        <strain evidence="6 7">BER2</strain>
    </source>
</reference>
<evidence type="ECO:0000256" key="1">
    <source>
        <dbReference type="ARBA" id="ARBA00004141"/>
    </source>
</evidence>
<dbReference type="Pfam" id="PF07264">
    <property type="entry name" value="EI24"/>
    <property type="match status" value="1"/>
</dbReference>
<gene>
    <name evidence="6" type="ORF">AZI85_13525</name>
</gene>
<dbReference type="AlphaFoldDB" id="A0A150WBX9"/>
<evidence type="ECO:0008006" key="8">
    <source>
        <dbReference type="Google" id="ProtNLM"/>
    </source>
</evidence>
<name>A0A150WBX9_BDEBC</name>
<evidence type="ECO:0000256" key="2">
    <source>
        <dbReference type="ARBA" id="ARBA00022692"/>
    </source>
</evidence>
<feature type="transmembrane region" description="Helical" evidence="5">
    <location>
        <begin position="167"/>
        <end position="193"/>
    </location>
</feature>
<feature type="transmembrane region" description="Helical" evidence="5">
    <location>
        <begin position="239"/>
        <end position="270"/>
    </location>
</feature>
<accession>A0A150WBX9</accession>